<gene>
    <name evidence="7" type="primary">Bm4893</name>
    <name evidence="7" type="ORF">BM_Bm4893</name>
</gene>
<reference evidence="7" key="1">
    <citation type="journal article" date="2007" name="Science">
        <title>Draft genome of the filarial nematode parasite Brugia malayi.</title>
        <authorList>
            <person name="Ghedin E."/>
            <person name="Wang S."/>
            <person name="Spiro D."/>
            <person name="Caler E."/>
            <person name="Zhao Q."/>
            <person name="Crabtree J."/>
            <person name="Allen J.E."/>
            <person name="Delcher A.L."/>
            <person name="Guiliano D.B."/>
            <person name="Miranda-Saavedra D."/>
            <person name="Angiuoli S.V."/>
            <person name="Creasy T."/>
            <person name="Amedeo P."/>
            <person name="Haas B."/>
            <person name="El-Sayed N.M."/>
            <person name="Wortman J.R."/>
            <person name="Feldblyum T."/>
            <person name="Tallon L."/>
            <person name="Schatz M."/>
            <person name="Shumway M."/>
            <person name="Koo H."/>
            <person name="Salzberg S.L."/>
            <person name="Schobel S."/>
            <person name="Pertea M."/>
            <person name="Pop M."/>
            <person name="White O."/>
            <person name="Barton G.J."/>
            <person name="Carlow C.K."/>
            <person name="Crawford M.J."/>
            <person name="Daub J."/>
            <person name="Dimmic M.W."/>
            <person name="Estes C.F."/>
            <person name="Foster J.M."/>
            <person name="Ganatra M."/>
            <person name="Gregory W.F."/>
            <person name="Johnson N.M."/>
            <person name="Jin J."/>
            <person name="Komuniecki R."/>
            <person name="Korf I."/>
            <person name="Kumar S."/>
            <person name="Laney S."/>
            <person name="Li B.W."/>
            <person name="Li W."/>
            <person name="Lindblom T.H."/>
            <person name="Lustigman S."/>
            <person name="Ma D."/>
            <person name="Maina C.V."/>
            <person name="Martin D.M."/>
            <person name="McCarter J.P."/>
            <person name="McReynolds L."/>
            <person name="Mitreva M."/>
            <person name="Nutman T.B."/>
            <person name="Parkinson J."/>
            <person name="Peregrin-Alvarez J.M."/>
            <person name="Poole C."/>
            <person name="Ren Q."/>
            <person name="Saunders L."/>
            <person name="Sluder A.E."/>
            <person name="Smith K."/>
            <person name="Stanke M."/>
            <person name="Unnasch T.R."/>
            <person name="Ware J."/>
            <person name="Wei A.D."/>
            <person name="Weil G."/>
            <person name="Williams D.J."/>
            <person name="Zhang Y."/>
            <person name="Williams S.A."/>
            <person name="Fraser-Liggett C."/>
            <person name="Slatko B."/>
            <person name="Blaxter M.L."/>
            <person name="Scott A.L."/>
        </authorList>
    </citation>
    <scope>NUCLEOTIDE SEQUENCE</scope>
    <source>
        <strain evidence="7">FR3</strain>
    </source>
</reference>
<feature type="domain" description="RRM" evidence="6">
    <location>
        <begin position="532"/>
        <end position="601"/>
    </location>
</feature>
<feature type="compositionally biased region" description="Basic and acidic residues" evidence="5">
    <location>
        <begin position="435"/>
        <end position="483"/>
    </location>
</feature>
<feature type="compositionally biased region" description="Acidic residues" evidence="5">
    <location>
        <begin position="167"/>
        <end position="182"/>
    </location>
</feature>
<feature type="compositionally biased region" description="Gly residues" evidence="5">
    <location>
        <begin position="75"/>
        <end position="95"/>
    </location>
</feature>
<feature type="compositionally biased region" description="Basic and acidic residues" evidence="5">
    <location>
        <begin position="56"/>
        <end position="65"/>
    </location>
</feature>
<feature type="region of interest" description="Disordered" evidence="5">
    <location>
        <begin position="218"/>
        <end position="490"/>
    </location>
</feature>
<feature type="region of interest" description="Disordered" evidence="5">
    <location>
        <begin position="12"/>
        <end position="204"/>
    </location>
</feature>
<dbReference type="EMBL" id="LN856451">
    <property type="protein sequence ID" value="CRZ22461.1"/>
    <property type="molecule type" value="Genomic_DNA"/>
</dbReference>
<dbReference type="SMART" id="SM00360">
    <property type="entry name" value="RRM"/>
    <property type="match status" value="2"/>
</dbReference>
<feature type="domain" description="RRM" evidence="6">
    <location>
        <begin position="619"/>
        <end position="693"/>
    </location>
</feature>
<feature type="region of interest" description="Disordered" evidence="5">
    <location>
        <begin position="721"/>
        <end position="767"/>
    </location>
</feature>
<evidence type="ECO:0000259" key="6">
    <source>
        <dbReference type="PROSITE" id="PS50102"/>
    </source>
</evidence>
<evidence type="ECO:0000313" key="7">
    <source>
        <dbReference type="EMBL" id="CRZ22461.1"/>
    </source>
</evidence>
<feature type="compositionally biased region" description="Acidic residues" evidence="5">
    <location>
        <begin position="264"/>
        <end position="278"/>
    </location>
</feature>
<dbReference type="SUPFAM" id="SSF54928">
    <property type="entry name" value="RNA-binding domain, RBD"/>
    <property type="match status" value="1"/>
</dbReference>
<dbReference type="AlphaFoldDB" id="A0A1I9GCK7"/>
<proteinExistence type="predicted"/>
<evidence type="ECO:0000256" key="1">
    <source>
        <dbReference type="ARBA" id="ARBA00004123"/>
    </source>
</evidence>
<feature type="compositionally biased region" description="Acidic residues" evidence="5">
    <location>
        <begin position="741"/>
        <end position="752"/>
    </location>
</feature>
<keyword evidence="3" id="KW-0539">Nucleus</keyword>
<organism evidence="7">
    <name type="scientific">Brugia malayi</name>
    <name type="common">Filarial nematode worm</name>
    <dbReference type="NCBI Taxonomy" id="6279"/>
    <lineage>
        <taxon>Eukaryota</taxon>
        <taxon>Metazoa</taxon>
        <taxon>Ecdysozoa</taxon>
        <taxon>Nematoda</taxon>
        <taxon>Chromadorea</taxon>
        <taxon>Rhabditida</taxon>
        <taxon>Spirurina</taxon>
        <taxon>Spiruromorpha</taxon>
        <taxon>Filarioidea</taxon>
        <taxon>Onchocercidae</taxon>
        <taxon>Brugia</taxon>
    </lineage>
</organism>
<dbReference type="Pfam" id="PF00076">
    <property type="entry name" value="RRM_1"/>
    <property type="match status" value="1"/>
</dbReference>
<dbReference type="PANTHER" id="PTHR48039">
    <property type="entry name" value="RNA-BINDING MOTIF PROTEIN 14B"/>
    <property type="match status" value="1"/>
</dbReference>
<dbReference type="GO" id="GO:0003729">
    <property type="term" value="F:mRNA binding"/>
    <property type="evidence" value="ECO:0007669"/>
    <property type="project" value="TreeGrafter"/>
</dbReference>
<dbReference type="InterPro" id="IPR035979">
    <property type="entry name" value="RBD_domain_sf"/>
</dbReference>
<feature type="compositionally biased region" description="Acidic residues" evidence="5">
    <location>
        <begin position="293"/>
        <end position="321"/>
    </location>
</feature>
<accession>A0A1I9GCK7</accession>
<feature type="compositionally biased region" description="Acidic residues" evidence="5">
    <location>
        <begin position="424"/>
        <end position="434"/>
    </location>
</feature>
<name>A0A1I9GCK7_BRUMA</name>
<feature type="compositionally biased region" description="Basic and acidic residues" evidence="5">
    <location>
        <begin position="100"/>
        <end position="147"/>
    </location>
</feature>
<feature type="compositionally biased region" description="Basic and acidic residues" evidence="5">
    <location>
        <begin position="408"/>
        <end position="423"/>
    </location>
</feature>
<keyword evidence="2 4" id="KW-0694">RNA-binding</keyword>
<dbReference type="InterPro" id="IPR012677">
    <property type="entry name" value="Nucleotide-bd_a/b_plait_sf"/>
</dbReference>
<evidence type="ECO:0000256" key="5">
    <source>
        <dbReference type="SAM" id="MobiDB-lite"/>
    </source>
</evidence>
<feature type="compositionally biased region" description="Gly residues" evidence="5">
    <location>
        <begin position="33"/>
        <end position="51"/>
    </location>
</feature>
<evidence type="ECO:0000256" key="3">
    <source>
        <dbReference type="ARBA" id="ARBA00023242"/>
    </source>
</evidence>
<protein>
    <submittedName>
        <fullName evidence="7">Bm4893</fullName>
    </submittedName>
</protein>
<evidence type="ECO:0000256" key="2">
    <source>
        <dbReference type="ARBA" id="ARBA00022884"/>
    </source>
</evidence>
<reference evidence="7" key="2">
    <citation type="submission" date="2012-12" db="EMBL/GenBank/DDBJ databases">
        <authorList>
            <consortium name="WormBase Consortium"/>
            <person name="Ghedin E."/>
            <person name="Paulini M."/>
        </authorList>
    </citation>
    <scope>NUCLEOTIDE SEQUENCE</scope>
    <source>
        <strain evidence="7">FR3</strain>
    </source>
</reference>
<feature type="compositionally biased region" description="Acidic residues" evidence="5">
    <location>
        <begin position="819"/>
        <end position="884"/>
    </location>
</feature>
<dbReference type="Gene3D" id="3.30.70.330">
    <property type="match status" value="2"/>
</dbReference>
<dbReference type="InterPro" id="IPR000504">
    <property type="entry name" value="RRM_dom"/>
</dbReference>
<sequence>MVVEKVIRKMVGEFNKRGSGIHKSFNSPRGGSTSRGGSRGRFSTRGGGRGGISPREGGDRSDLSNRARGPRKGVGRGGRGGWGDRGGRGSWGGRGRNGRGRSDQGRKGFSTKNERDMDFKKRMSFDMDNRSEKSGGKKNENKYKKSMSEPSTPSTVKFKKYEMNSEHDEDEVMSTSDIEDQEITPKTPKKIADMTSKQEKTLTSKSYSELVQIMSSAKGLSKKKGVLKRENGKEEDEELVVSRDVKKAKIINVESDKDNGEGSDYNEDEEESSDEGSEGEVVKKNVNGVAETSESDEDEDESLEDEDEDESLEDEDEEETPSDVKPTLSSTPGNTVPLKSALKTPCTGKSSKKVSLSAITTTTPEILLKNKTPATPHPQTMSSKNKRRLKFEESDESDGDEEDDDEKDEGRFKLDNREMKLVENDDSEDEESNENEGKDDTKRTELAKTKREGTVEAVKNKKDKINLKKFHNKNDKGTEEKLASQKQPKAIANKDEMKGVKRKYEDEPLLKPEDAKEVIKEEQKRRDERDKKSLFVRGLPKDVKLGQLKALHNDILYVRHMPHRNFAWLIFASEKLCEKAYEDISKQTVEGRTLTVDFCGSKAKTRPQKDKSQLPINPLELFVGGLPPSTSKDQMKVIFRQATNISFPKQARNKNKLYCFVQFGDEKEARAAFEKGKTLKISGVPVDVLYARIRKGITDEAKLPKTNQAFNLSNGAATKSKIKNSPKINETNGDTTSEGIESSDEGIEEVDDYSSVSKPKKAKLAKASNSKILHEIESLKQKNIETKCATVPMKSILKSSTGKISEQGKANLESKLVFDEDDKDNNIGDDDDDDSDNDNIDDGDDTDDNDEEEEQDDDDDEEEEEEDDDDEEDGGNMEDSDGSN</sequence>
<feature type="region of interest" description="Disordered" evidence="5">
    <location>
        <begin position="813"/>
        <end position="884"/>
    </location>
</feature>
<dbReference type="GO" id="GO:0005730">
    <property type="term" value="C:nucleolus"/>
    <property type="evidence" value="ECO:0007669"/>
    <property type="project" value="TreeGrafter"/>
</dbReference>
<evidence type="ECO:0000256" key="4">
    <source>
        <dbReference type="PROSITE-ProRule" id="PRU00176"/>
    </source>
</evidence>
<dbReference type="CDD" id="cd00590">
    <property type="entry name" value="RRM_SF"/>
    <property type="match status" value="2"/>
</dbReference>
<feature type="compositionally biased region" description="Basic and acidic residues" evidence="5">
    <location>
        <begin position="190"/>
        <end position="202"/>
    </location>
</feature>
<feature type="compositionally biased region" description="Acidic residues" evidence="5">
    <location>
        <begin position="393"/>
        <end position="407"/>
    </location>
</feature>
<comment type="subcellular location">
    <subcellularLocation>
        <location evidence="1">Nucleus</location>
    </subcellularLocation>
</comment>
<dbReference type="PANTHER" id="PTHR48039:SF4">
    <property type="entry name" value="RRM DOMAIN-CONTAINING PROTEIN"/>
    <property type="match status" value="1"/>
</dbReference>
<dbReference type="InterPro" id="IPR051945">
    <property type="entry name" value="RRM_MRD1_RNA_proc_ribogen"/>
</dbReference>
<dbReference type="OMA" id="KLYCFVQ"/>
<dbReference type="PROSITE" id="PS50102">
    <property type="entry name" value="RRM"/>
    <property type="match status" value="2"/>
</dbReference>
<feature type="compositionally biased region" description="Polar residues" evidence="5">
    <location>
        <begin position="347"/>
        <end position="364"/>
    </location>
</feature>